<dbReference type="EMBL" id="JPZO01000004">
    <property type="protein sequence ID" value="KFZ32589.1"/>
    <property type="molecule type" value="Genomic_DNA"/>
</dbReference>
<comment type="caution">
    <text evidence="2">The sequence shown here is derived from an EMBL/GenBank/DDBJ whole genome shotgun (WGS) entry which is preliminary data.</text>
</comment>
<reference evidence="2" key="1">
    <citation type="submission" date="2014-08" db="EMBL/GenBank/DDBJ databases">
        <title>Fullgenome sequencing of Anoxybacillus sp.25 isolate from Garga hot-spring Russia.</title>
        <authorList>
            <person name="Rozanov A.S."/>
            <person name="Kotenko A.V."/>
            <person name="Malup T.K."/>
            <person name="Peltek S.E."/>
        </authorList>
    </citation>
    <scope>NUCLEOTIDE SEQUENCE [LARGE SCALE GENOMIC DNA]</scope>
    <source>
        <strain evidence="2">25</strain>
    </source>
</reference>
<dbReference type="AlphaFoldDB" id="A0A094J3D8"/>
<accession>A0A094J3D8</accession>
<name>A0A094J3D8_9BACL</name>
<gene>
    <name evidence="2" type="ORF">JS44_00875</name>
</gene>
<feature type="transmembrane region" description="Helical" evidence="1">
    <location>
        <begin position="23"/>
        <end position="40"/>
    </location>
</feature>
<organism evidence="2">
    <name type="scientific">Anoxybacillus flavithermus</name>
    <dbReference type="NCBI Taxonomy" id="33934"/>
    <lineage>
        <taxon>Bacteria</taxon>
        <taxon>Bacillati</taxon>
        <taxon>Bacillota</taxon>
        <taxon>Bacilli</taxon>
        <taxon>Bacillales</taxon>
        <taxon>Anoxybacillaceae</taxon>
        <taxon>Anoxybacillus</taxon>
    </lineage>
</organism>
<proteinExistence type="predicted"/>
<evidence type="ECO:0000256" key="1">
    <source>
        <dbReference type="SAM" id="Phobius"/>
    </source>
</evidence>
<keyword evidence="1" id="KW-0472">Membrane</keyword>
<keyword evidence="1" id="KW-0812">Transmembrane</keyword>
<evidence type="ECO:0000313" key="2">
    <source>
        <dbReference type="EMBL" id="KFZ32589.1"/>
    </source>
</evidence>
<sequence>MKQVEQNPLGASPSGEIMFRYDIPLSLLALFCIPLFHFFYRITEIFRMQRFCSGLFCFERFSSVSS</sequence>
<protein>
    <submittedName>
        <fullName evidence="2">Uncharacterized protein</fullName>
    </submittedName>
</protein>
<keyword evidence="1" id="KW-1133">Transmembrane helix</keyword>